<feature type="compositionally biased region" description="Basic and acidic residues" evidence="1">
    <location>
        <begin position="188"/>
        <end position="198"/>
    </location>
</feature>
<evidence type="ECO:0000256" key="1">
    <source>
        <dbReference type="SAM" id="MobiDB-lite"/>
    </source>
</evidence>
<gene>
    <name evidence="2" type="ORF">R1flu_024899</name>
</gene>
<accession>A0ABD1XW81</accession>
<keyword evidence="3" id="KW-1185">Reference proteome</keyword>
<name>A0ABD1XW81_9MARC</name>
<dbReference type="EMBL" id="JBHFFA010000007">
    <property type="protein sequence ID" value="KAL2613207.1"/>
    <property type="molecule type" value="Genomic_DNA"/>
</dbReference>
<dbReference type="AlphaFoldDB" id="A0ABD1XW81"/>
<feature type="compositionally biased region" description="Polar residues" evidence="1">
    <location>
        <begin position="75"/>
        <end position="88"/>
    </location>
</feature>
<dbReference type="Proteomes" id="UP001605036">
    <property type="component" value="Unassembled WGS sequence"/>
</dbReference>
<reference evidence="2 3" key="1">
    <citation type="submission" date="2024-09" db="EMBL/GenBank/DDBJ databases">
        <title>Chromosome-scale assembly of Riccia fluitans.</title>
        <authorList>
            <person name="Paukszto L."/>
            <person name="Sawicki J."/>
            <person name="Karawczyk K."/>
            <person name="Piernik-Szablinska J."/>
            <person name="Szczecinska M."/>
            <person name="Mazdziarz M."/>
        </authorList>
    </citation>
    <scope>NUCLEOTIDE SEQUENCE [LARGE SCALE GENOMIC DNA]</scope>
    <source>
        <strain evidence="2">Rf_01</strain>
        <tissue evidence="2">Aerial parts of the thallus</tissue>
    </source>
</reference>
<feature type="compositionally biased region" description="Polar residues" evidence="1">
    <location>
        <begin position="143"/>
        <end position="170"/>
    </location>
</feature>
<feature type="compositionally biased region" description="Basic residues" evidence="1">
    <location>
        <begin position="89"/>
        <end position="105"/>
    </location>
</feature>
<protein>
    <submittedName>
        <fullName evidence="2">Uncharacterized protein</fullName>
    </submittedName>
</protein>
<evidence type="ECO:0000313" key="3">
    <source>
        <dbReference type="Proteomes" id="UP001605036"/>
    </source>
</evidence>
<comment type="caution">
    <text evidence="2">The sequence shown here is derived from an EMBL/GenBank/DDBJ whole genome shotgun (WGS) entry which is preliminary data.</text>
</comment>
<organism evidence="2 3">
    <name type="scientific">Riccia fluitans</name>
    <dbReference type="NCBI Taxonomy" id="41844"/>
    <lineage>
        <taxon>Eukaryota</taxon>
        <taxon>Viridiplantae</taxon>
        <taxon>Streptophyta</taxon>
        <taxon>Embryophyta</taxon>
        <taxon>Marchantiophyta</taxon>
        <taxon>Marchantiopsida</taxon>
        <taxon>Marchantiidae</taxon>
        <taxon>Marchantiales</taxon>
        <taxon>Ricciaceae</taxon>
        <taxon>Riccia</taxon>
    </lineage>
</organism>
<feature type="compositionally biased region" description="Basic and acidic residues" evidence="1">
    <location>
        <begin position="55"/>
        <end position="65"/>
    </location>
</feature>
<evidence type="ECO:0000313" key="2">
    <source>
        <dbReference type="EMBL" id="KAL2613207.1"/>
    </source>
</evidence>
<sequence>MKPNLDAVPVRLFLQSQAMCGGYDEIKRHEETGRMEANGMKKSVSKGDCSEEEEFRTQRKEGSEDREIDGEELTGDSSQGDANGSTPRTKLKAHQRHRSEVRKNRKEHEVDQKKMGCMQNDKPTDPPQDGEEGRLRSCKQLPKPSQGTQVKRQRQSSPNEDNEQPSQQGGNLFRRRARRNLTGACTPPKDEIDGERVLRSVTRTRGVETPPPPPAVPPGKGTKRSKRVAQRLANEEPPPPPLKLPRLQVVLSKKEIHDDWLKITGHKYTGKPKKSTMGAKGLNLCTSLTCPSTIRYLSDHQCEYNRIGLSAASGELHDAGNVSDVDG</sequence>
<dbReference type="Pfam" id="PF07797">
    <property type="entry name" value="DUF1639"/>
    <property type="match status" value="1"/>
</dbReference>
<feature type="region of interest" description="Disordered" evidence="1">
    <location>
        <begin position="31"/>
        <end position="243"/>
    </location>
</feature>
<dbReference type="InterPro" id="IPR012438">
    <property type="entry name" value="DUF1639"/>
</dbReference>
<proteinExistence type="predicted"/>